<name>A0A3A4BB16_9ACTN</name>
<accession>A0A3A4BB16</accession>
<evidence type="ECO:0000313" key="4">
    <source>
        <dbReference type="Proteomes" id="UP000265768"/>
    </source>
</evidence>
<evidence type="ECO:0000256" key="1">
    <source>
        <dbReference type="SAM" id="MobiDB-lite"/>
    </source>
</evidence>
<evidence type="ECO:0000256" key="2">
    <source>
        <dbReference type="SAM" id="Phobius"/>
    </source>
</evidence>
<evidence type="ECO:0008006" key="5">
    <source>
        <dbReference type="Google" id="ProtNLM"/>
    </source>
</evidence>
<proteinExistence type="predicted"/>
<dbReference type="AlphaFoldDB" id="A0A3A4BB16"/>
<organism evidence="3 4">
    <name type="scientific">Bailinhaonella thermotolerans</name>
    <dbReference type="NCBI Taxonomy" id="1070861"/>
    <lineage>
        <taxon>Bacteria</taxon>
        <taxon>Bacillati</taxon>
        <taxon>Actinomycetota</taxon>
        <taxon>Actinomycetes</taxon>
        <taxon>Streptosporangiales</taxon>
        <taxon>Streptosporangiaceae</taxon>
        <taxon>Bailinhaonella</taxon>
    </lineage>
</organism>
<dbReference type="Gene3D" id="2.160.20.80">
    <property type="entry name" value="E3 ubiquitin-protein ligase SopA"/>
    <property type="match status" value="1"/>
</dbReference>
<reference evidence="3 4" key="1">
    <citation type="submission" date="2018-09" db="EMBL/GenBank/DDBJ databases">
        <title>YIM 75507 draft genome.</title>
        <authorList>
            <person name="Tang S."/>
            <person name="Feng Y."/>
        </authorList>
    </citation>
    <scope>NUCLEOTIDE SEQUENCE [LARGE SCALE GENOMIC DNA]</scope>
    <source>
        <strain evidence="3 4">YIM 75507</strain>
    </source>
</reference>
<sequence>MGGMGLRWMPRGRAGGSAEAPAPVREPRSALWWIVPAAAGIGGAIAVTAWWLLAALPPLPGAVLASARVEIVRTALAAGTGIGAAIALMLAFRRQRHQEIAAAHTTHDATERRVTELYTKAVEQLGNARAPVRLGGLYALERLAQDNPAHRQTIVNVICAYLRMPYAPPREPGAHERMRAAQRAARARRAGRPAEAGTDPQEERQVRLAAQRILADHLIFLPDPYLPPEHRRRPPERLWPDVRLDLTGATLLDADFSGCQIHHGVFTGALFTGTTRFTRARLTGAAQFTGARFTGTADFSDAHLPGSAEFGRAAFTGDARFVQARLTFARFDEAEFAGEADFTRAEFIQEVRFDRAVFADRAAFAGAAFDTVTFAGARVEGAAGFGPPAGGGSIPGAVFRGEVSFAEVRGAERVELEGARAVGGWRGSGWPPGWRAEPGPDGGEVIRRTGPDPDATGPEPDATGPEPDATGPEPDAAGPDPHEQGARAPEEETGARP</sequence>
<keyword evidence="2" id="KW-0812">Transmembrane</keyword>
<dbReference type="Proteomes" id="UP000265768">
    <property type="component" value="Unassembled WGS sequence"/>
</dbReference>
<keyword evidence="2" id="KW-1133">Transmembrane helix</keyword>
<keyword evidence="4" id="KW-1185">Reference proteome</keyword>
<protein>
    <recommendedName>
        <fullName evidence="5">Pentapeptide repeat-containing protein</fullName>
    </recommendedName>
</protein>
<keyword evidence="2" id="KW-0472">Membrane</keyword>
<comment type="caution">
    <text evidence="3">The sequence shown here is derived from an EMBL/GenBank/DDBJ whole genome shotgun (WGS) entry which is preliminary data.</text>
</comment>
<feature type="compositionally biased region" description="Basic and acidic residues" evidence="1">
    <location>
        <begin position="480"/>
        <end position="497"/>
    </location>
</feature>
<feature type="transmembrane region" description="Helical" evidence="2">
    <location>
        <begin position="71"/>
        <end position="92"/>
    </location>
</feature>
<dbReference type="SUPFAM" id="SSF141571">
    <property type="entry name" value="Pentapeptide repeat-like"/>
    <property type="match status" value="1"/>
</dbReference>
<gene>
    <name evidence="3" type="ORF">D5H75_03035</name>
</gene>
<dbReference type="InterPro" id="IPR001646">
    <property type="entry name" value="5peptide_repeat"/>
</dbReference>
<evidence type="ECO:0000313" key="3">
    <source>
        <dbReference type="EMBL" id="RJL35773.1"/>
    </source>
</evidence>
<dbReference type="EMBL" id="QZEY01000001">
    <property type="protein sequence ID" value="RJL35773.1"/>
    <property type="molecule type" value="Genomic_DNA"/>
</dbReference>
<feature type="region of interest" description="Disordered" evidence="1">
    <location>
        <begin position="422"/>
        <end position="497"/>
    </location>
</feature>
<feature type="transmembrane region" description="Helical" evidence="2">
    <location>
        <begin position="30"/>
        <end position="51"/>
    </location>
</feature>
<dbReference type="Pfam" id="PF13576">
    <property type="entry name" value="Pentapeptide_3"/>
    <property type="match status" value="1"/>
</dbReference>
<feature type="region of interest" description="Disordered" evidence="1">
    <location>
        <begin position="181"/>
        <end position="203"/>
    </location>
</feature>
<dbReference type="Pfam" id="PF00805">
    <property type="entry name" value="Pentapeptide"/>
    <property type="match status" value="1"/>
</dbReference>